<sequence length="340" mass="37668">MSCSFHPYSAAISSFKTKDGQELVIGFENPDNYYSDKNSFLGACVGRVANRIFGANVSVQGTDYPLNHNGDSVTLHGGPKGWAKVDWEGPVTTTTSDGKTQTVFKHLSPHLDQGFPGEVQTQVTYTYYTVQEDGAEKFNLEFEFEARLTDNSPVDETVISLTNHAHFNPSADRTTIDGTRCKVFTNQALEKENGVGKPTGEVKAFEPIPADCSFFTMTKDGPRIDHTFAATDLSKDQKIDTRNDELKPLVHMYHPSNDVNIKISSTDPAFQIYSCEGMNIPKLEGESQGFGDRAGIACEPSRPTNAASMPQWRNWVTLKKGQTYGSKSVFSNWIKELDEY</sequence>
<dbReference type="Proteomes" id="UP000761534">
    <property type="component" value="Unassembled WGS sequence"/>
</dbReference>
<comment type="caution">
    <text evidence="1">The sequence shown here is derived from an EMBL/GenBank/DDBJ whole genome shotgun (WGS) entry which is preliminary data.</text>
</comment>
<dbReference type="GO" id="GO:0004034">
    <property type="term" value="F:aldose 1-epimerase activity"/>
    <property type="evidence" value="ECO:0007669"/>
    <property type="project" value="TreeGrafter"/>
</dbReference>
<accession>A0A642V776</accession>
<proteinExistence type="predicted"/>
<dbReference type="GO" id="GO:0006006">
    <property type="term" value="P:glucose metabolic process"/>
    <property type="evidence" value="ECO:0007669"/>
    <property type="project" value="TreeGrafter"/>
</dbReference>
<organism evidence="1 2">
    <name type="scientific">Trichomonascus ciferrii</name>
    <dbReference type="NCBI Taxonomy" id="44093"/>
    <lineage>
        <taxon>Eukaryota</taxon>
        <taxon>Fungi</taxon>
        <taxon>Dikarya</taxon>
        <taxon>Ascomycota</taxon>
        <taxon>Saccharomycotina</taxon>
        <taxon>Dipodascomycetes</taxon>
        <taxon>Dipodascales</taxon>
        <taxon>Trichomonascaceae</taxon>
        <taxon>Trichomonascus</taxon>
        <taxon>Trichomonascus ciferrii complex</taxon>
    </lineage>
</organism>
<evidence type="ECO:0000313" key="1">
    <source>
        <dbReference type="EMBL" id="KAA8915617.1"/>
    </source>
</evidence>
<reference evidence="1" key="1">
    <citation type="journal article" date="2019" name="G3 (Bethesda)">
        <title>Genome Assemblies of Two Rare Opportunistic Yeast Pathogens: Diutina rugosa (syn. Candida rugosa) and Trichomonascus ciferrii (syn. Candida ciferrii).</title>
        <authorList>
            <person name="Mixao V."/>
            <person name="Saus E."/>
            <person name="Hansen A.P."/>
            <person name="Lass-Florl C."/>
            <person name="Gabaldon T."/>
        </authorList>
    </citation>
    <scope>NUCLEOTIDE SEQUENCE</scope>
    <source>
        <strain evidence="1">CBS 4856</strain>
    </source>
</reference>
<dbReference type="PANTHER" id="PTHR10091:SF0">
    <property type="entry name" value="GALACTOSE MUTAROTASE"/>
    <property type="match status" value="1"/>
</dbReference>
<dbReference type="PANTHER" id="PTHR10091">
    <property type="entry name" value="ALDOSE-1-EPIMERASE"/>
    <property type="match status" value="1"/>
</dbReference>
<dbReference type="GO" id="GO:0033499">
    <property type="term" value="P:galactose catabolic process via UDP-galactose, Leloir pathway"/>
    <property type="evidence" value="ECO:0007669"/>
    <property type="project" value="TreeGrafter"/>
</dbReference>
<evidence type="ECO:0000313" key="2">
    <source>
        <dbReference type="Proteomes" id="UP000761534"/>
    </source>
</evidence>
<dbReference type="Gene3D" id="2.70.98.10">
    <property type="match status" value="1"/>
</dbReference>
<protein>
    <recommendedName>
        <fullName evidence="3">Aldose 1-epimerase</fullName>
    </recommendedName>
</protein>
<dbReference type="InterPro" id="IPR011013">
    <property type="entry name" value="Gal_mutarotase_sf_dom"/>
</dbReference>
<dbReference type="VEuPathDB" id="FungiDB:TRICI_002262"/>
<dbReference type="AlphaFoldDB" id="A0A642V776"/>
<dbReference type="InterPro" id="IPR014718">
    <property type="entry name" value="GH-type_carb-bd"/>
</dbReference>
<dbReference type="Pfam" id="PF01263">
    <property type="entry name" value="Aldose_epim"/>
    <property type="match status" value="1"/>
</dbReference>
<dbReference type="InterPro" id="IPR008183">
    <property type="entry name" value="Aldose_1/G6P_1-epimerase"/>
</dbReference>
<dbReference type="GO" id="GO:0030246">
    <property type="term" value="F:carbohydrate binding"/>
    <property type="evidence" value="ECO:0007669"/>
    <property type="project" value="InterPro"/>
</dbReference>
<dbReference type="OrthoDB" id="9402762at2759"/>
<name>A0A642V776_9ASCO</name>
<gene>
    <name evidence="1" type="ORF">TRICI_002262</name>
</gene>
<dbReference type="EMBL" id="SWFS01000155">
    <property type="protein sequence ID" value="KAA8915617.1"/>
    <property type="molecule type" value="Genomic_DNA"/>
</dbReference>
<evidence type="ECO:0008006" key="3">
    <source>
        <dbReference type="Google" id="ProtNLM"/>
    </source>
</evidence>
<dbReference type="SUPFAM" id="SSF74650">
    <property type="entry name" value="Galactose mutarotase-like"/>
    <property type="match status" value="1"/>
</dbReference>
<keyword evidence="2" id="KW-1185">Reference proteome</keyword>